<dbReference type="Pfam" id="PF00067">
    <property type="entry name" value="p450"/>
    <property type="match status" value="2"/>
</dbReference>
<dbReference type="Proteomes" id="UP000886885">
    <property type="component" value="Chromosome 9A"/>
</dbReference>
<keyword evidence="4" id="KW-0349">Heme</keyword>
<evidence type="ECO:0000313" key="12">
    <source>
        <dbReference type="Proteomes" id="UP000886885"/>
    </source>
</evidence>
<evidence type="ECO:0000256" key="6">
    <source>
        <dbReference type="ARBA" id="ARBA00023002"/>
    </source>
</evidence>
<keyword evidence="12" id="KW-1185">Reference proteome</keyword>
<dbReference type="AlphaFoldDB" id="A0A8X7Z4K7"/>
<dbReference type="GO" id="GO:0016020">
    <property type="term" value="C:membrane"/>
    <property type="evidence" value="ECO:0007669"/>
    <property type="project" value="UniProtKB-SubCell"/>
</dbReference>
<dbReference type="InterPro" id="IPR001128">
    <property type="entry name" value="Cyt_P450"/>
</dbReference>
<dbReference type="OrthoDB" id="1470350at2759"/>
<evidence type="ECO:0000256" key="2">
    <source>
        <dbReference type="ARBA" id="ARBA00004370"/>
    </source>
</evidence>
<reference evidence="11" key="1">
    <citation type="journal article" date="2020" name="bioRxiv">
        <title>Hybrid origin of Populus tomentosa Carr. identified through genome sequencing and phylogenomic analysis.</title>
        <authorList>
            <person name="An X."/>
            <person name="Gao K."/>
            <person name="Chen Z."/>
            <person name="Li J."/>
            <person name="Yang X."/>
            <person name="Yang X."/>
            <person name="Zhou J."/>
            <person name="Guo T."/>
            <person name="Zhao T."/>
            <person name="Huang S."/>
            <person name="Miao D."/>
            <person name="Khan W.U."/>
            <person name="Rao P."/>
            <person name="Ye M."/>
            <person name="Lei B."/>
            <person name="Liao W."/>
            <person name="Wang J."/>
            <person name="Ji L."/>
            <person name="Li Y."/>
            <person name="Guo B."/>
            <person name="Mustafa N.S."/>
            <person name="Li S."/>
            <person name="Yun Q."/>
            <person name="Keller S.R."/>
            <person name="Mao J."/>
            <person name="Zhang R."/>
            <person name="Strauss S.H."/>
        </authorList>
    </citation>
    <scope>NUCLEOTIDE SEQUENCE</scope>
    <source>
        <strain evidence="11">GM15</strain>
        <tissue evidence="11">Leaf</tissue>
    </source>
</reference>
<keyword evidence="10" id="KW-0812">Transmembrane</keyword>
<comment type="subcellular location">
    <subcellularLocation>
        <location evidence="2">Membrane</location>
    </subcellularLocation>
</comment>
<protein>
    <submittedName>
        <fullName evidence="11">Uncharacterized protein</fullName>
    </submittedName>
</protein>
<dbReference type="PANTHER" id="PTHR47943:SF8">
    <property type="entry name" value="CYTOCHROME P450"/>
    <property type="match status" value="1"/>
</dbReference>
<proteinExistence type="inferred from homology"/>
<comment type="cofactor">
    <cofactor evidence="1">
        <name>heme</name>
        <dbReference type="ChEBI" id="CHEBI:30413"/>
    </cofactor>
</comment>
<name>A0A8X7Z4K7_POPTO</name>
<evidence type="ECO:0000256" key="4">
    <source>
        <dbReference type="ARBA" id="ARBA00022617"/>
    </source>
</evidence>
<comment type="caution">
    <text evidence="11">The sequence shown here is derived from an EMBL/GenBank/DDBJ whole genome shotgun (WGS) entry which is preliminary data.</text>
</comment>
<evidence type="ECO:0000256" key="3">
    <source>
        <dbReference type="ARBA" id="ARBA00010617"/>
    </source>
</evidence>
<dbReference type="PANTHER" id="PTHR47943">
    <property type="entry name" value="CYTOCHROME P450 93A3-LIKE"/>
    <property type="match status" value="1"/>
</dbReference>
<gene>
    <name evidence="11" type="ORF">POTOM_032915</name>
</gene>
<comment type="similarity">
    <text evidence="3">Belongs to the cytochrome P450 family.</text>
</comment>
<dbReference type="GO" id="GO:0004497">
    <property type="term" value="F:monooxygenase activity"/>
    <property type="evidence" value="ECO:0007669"/>
    <property type="project" value="UniProtKB-KW"/>
</dbReference>
<dbReference type="EMBL" id="JAAWWB010000017">
    <property type="protein sequence ID" value="KAG6762416.1"/>
    <property type="molecule type" value="Genomic_DNA"/>
</dbReference>
<evidence type="ECO:0000256" key="9">
    <source>
        <dbReference type="ARBA" id="ARBA00023136"/>
    </source>
</evidence>
<keyword evidence="9 10" id="KW-0472">Membrane</keyword>
<evidence type="ECO:0000313" key="11">
    <source>
        <dbReference type="EMBL" id="KAG6762416.1"/>
    </source>
</evidence>
<dbReference type="GO" id="GO:0005506">
    <property type="term" value="F:iron ion binding"/>
    <property type="evidence" value="ECO:0007669"/>
    <property type="project" value="InterPro"/>
</dbReference>
<keyword evidence="8" id="KW-0503">Monooxygenase</keyword>
<keyword evidence="5" id="KW-0479">Metal-binding</keyword>
<sequence length="370" mass="42161">MVFLMNTTDTPSLHYLQAVVKGGLRLHPPIPKTRRLCGDGCKIGESGLPEETAVLINLYSIRGIQRLIILMSFAQRDSWCALWNKSGQASRLSVYDQFYWAKQMLQKNFTIRAIICEGIHTQHKVLTMAAMTDVENYFITFLLVLTSTFILQYILRRLTKHSTHLCLPPSPPALPLIGHLHYLSPAAYKCLHNLCSKYGPLLYLRLGSFPVLLVSSASMANEIFKTHDLNFAYKPKSPFEDSILFGTSSFFHAPYGDYWRFMKKLCQTELLGARQLERSRGVRREELVRFLRKAFEKAKKKEVLDLSKEIMTLTNNITYRMVMSASSSGQDNDVEKCVGLVRESFQLVAKMTLANLLGPLRKVGSLLRRL</sequence>
<keyword evidence="7" id="KW-0408">Iron</keyword>
<dbReference type="GO" id="GO:0020037">
    <property type="term" value="F:heme binding"/>
    <property type="evidence" value="ECO:0007669"/>
    <property type="project" value="InterPro"/>
</dbReference>
<accession>A0A8X7Z4K7</accession>
<organism evidence="11 12">
    <name type="scientific">Populus tomentosa</name>
    <name type="common">Chinese white poplar</name>
    <dbReference type="NCBI Taxonomy" id="118781"/>
    <lineage>
        <taxon>Eukaryota</taxon>
        <taxon>Viridiplantae</taxon>
        <taxon>Streptophyta</taxon>
        <taxon>Embryophyta</taxon>
        <taxon>Tracheophyta</taxon>
        <taxon>Spermatophyta</taxon>
        <taxon>Magnoliopsida</taxon>
        <taxon>eudicotyledons</taxon>
        <taxon>Gunneridae</taxon>
        <taxon>Pentapetalae</taxon>
        <taxon>rosids</taxon>
        <taxon>fabids</taxon>
        <taxon>Malpighiales</taxon>
        <taxon>Salicaceae</taxon>
        <taxon>Saliceae</taxon>
        <taxon>Populus</taxon>
    </lineage>
</organism>
<evidence type="ECO:0000256" key="8">
    <source>
        <dbReference type="ARBA" id="ARBA00023033"/>
    </source>
</evidence>
<evidence type="ECO:0000256" key="10">
    <source>
        <dbReference type="SAM" id="Phobius"/>
    </source>
</evidence>
<feature type="transmembrane region" description="Helical" evidence="10">
    <location>
        <begin position="137"/>
        <end position="155"/>
    </location>
</feature>
<keyword evidence="6" id="KW-0560">Oxidoreductase</keyword>
<evidence type="ECO:0000256" key="5">
    <source>
        <dbReference type="ARBA" id="ARBA00022723"/>
    </source>
</evidence>
<dbReference type="GO" id="GO:0016705">
    <property type="term" value="F:oxidoreductase activity, acting on paired donors, with incorporation or reduction of molecular oxygen"/>
    <property type="evidence" value="ECO:0007669"/>
    <property type="project" value="InterPro"/>
</dbReference>
<evidence type="ECO:0000256" key="7">
    <source>
        <dbReference type="ARBA" id="ARBA00023004"/>
    </source>
</evidence>
<keyword evidence="10" id="KW-1133">Transmembrane helix</keyword>
<evidence type="ECO:0000256" key="1">
    <source>
        <dbReference type="ARBA" id="ARBA00001971"/>
    </source>
</evidence>